<dbReference type="GO" id="GO:0043565">
    <property type="term" value="F:sequence-specific DNA binding"/>
    <property type="evidence" value="ECO:0007669"/>
    <property type="project" value="InterPro"/>
</dbReference>
<dbReference type="InterPro" id="IPR037923">
    <property type="entry name" value="HTH-like"/>
</dbReference>
<dbReference type="AlphaFoldDB" id="A0A378Y2E4"/>
<accession>A0A378Y2E4</accession>
<dbReference type="PRINTS" id="PR00032">
    <property type="entry name" value="HTHARAC"/>
</dbReference>
<dbReference type="Gene3D" id="2.60.120.10">
    <property type="entry name" value="Jelly Rolls"/>
    <property type="match status" value="1"/>
</dbReference>
<dbReference type="InterPro" id="IPR009057">
    <property type="entry name" value="Homeodomain-like_sf"/>
</dbReference>
<dbReference type="SUPFAM" id="SSF46689">
    <property type="entry name" value="Homeodomain-like"/>
    <property type="match status" value="2"/>
</dbReference>
<evidence type="ECO:0000259" key="4">
    <source>
        <dbReference type="PROSITE" id="PS01124"/>
    </source>
</evidence>
<dbReference type="CDD" id="cd06986">
    <property type="entry name" value="cupin_MmsR-like_N"/>
    <property type="match status" value="1"/>
</dbReference>
<dbReference type="SUPFAM" id="SSF51215">
    <property type="entry name" value="Regulatory protein AraC"/>
    <property type="match status" value="1"/>
</dbReference>
<dbReference type="RefSeq" id="WP_019687939.1">
    <property type="nucleotide sequence ID" value="NZ_CP036496.1"/>
</dbReference>
<dbReference type="SMART" id="SM00342">
    <property type="entry name" value="HTH_ARAC"/>
    <property type="match status" value="1"/>
</dbReference>
<dbReference type="InterPro" id="IPR018062">
    <property type="entry name" value="HTH_AraC-typ_CS"/>
</dbReference>
<organism evidence="5 6">
    <name type="scientific">Paenibacillus polymyxa</name>
    <name type="common">Bacillus polymyxa</name>
    <dbReference type="NCBI Taxonomy" id="1406"/>
    <lineage>
        <taxon>Bacteria</taxon>
        <taxon>Bacillati</taxon>
        <taxon>Bacillota</taxon>
        <taxon>Bacilli</taxon>
        <taxon>Bacillales</taxon>
        <taxon>Paenibacillaceae</taxon>
        <taxon>Paenibacillus</taxon>
    </lineage>
</organism>
<keyword evidence="1" id="KW-0805">Transcription regulation</keyword>
<protein>
    <submittedName>
        <fullName evidence="5">HTH-type transcriptional activator rhaS L-rhamnose operon regulatory protein rhaS</fullName>
    </submittedName>
</protein>
<dbReference type="Pfam" id="PF12833">
    <property type="entry name" value="HTH_18"/>
    <property type="match status" value="1"/>
</dbReference>
<dbReference type="PROSITE" id="PS00041">
    <property type="entry name" value="HTH_ARAC_FAMILY_1"/>
    <property type="match status" value="1"/>
</dbReference>
<dbReference type="InterPro" id="IPR014710">
    <property type="entry name" value="RmlC-like_jellyroll"/>
</dbReference>
<proteinExistence type="predicted"/>
<dbReference type="GO" id="GO:0003700">
    <property type="term" value="F:DNA-binding transcription factor activity"/>
    <property type="evidence" value="ECO:0007669"/>
    <property type="project" value="InterPro"/>
</dbReference>
<keyword evidence="2" id="KW-0238">DNA-binding</keyword>
<dbReference type="Gene3D" id="1.10.10.60">
    <property type="entry name" value="Homeodomain-like"/>
    <property type="match status" value="2"/>
</dbReference>
<evidence type="ECO:0000313" key="5">
    <source>
        <dbReference type="EMBL" id="SUA70690.1"/>
    </source>
</evidence>
<evidence type="ECO:0000256" key="1">
    <source>
        <dbReference type="ARBA" id="ARBA00023015"/>
    </source>
</evidence>
<reference evidence="5 6" key="1">
    <citation type="submission" date="2018-06" db="EMBL/GenBank/DDBJ databases">
        <authorList>
            <consortium name="Pathogen Informatics"/>
            <person name="Doyle S."/>
        </authorList>
    </citation>
    <scope>NUCLEOTIDE SEQUENCE [LARGE SCALE GENOMIC DNA]</scope>
    <source>
        <strain evidence="5 6">NCTC10343</strain>
    </source>
</reference>
<dbReference type="GeneID" id="93346906"/>
<dbReference type="InterPro" id="IPR020449">
    <property type="entry name" value="Tscrpt_reg_AraC-type_HTH"/>
</dbReference>
<evidence type="ECO:0000256" key="3">
    <source>
        <dbReference type="ARBA" id="ARBA00023163"/>
    </source>
</evidence>
<evidence type="ECO:0000256" key="2">
    <source>
        <dbReference type="ARBA" id="ARBA00023125"/>
    </source>
</evidence>
<feature type="domain" description="HTH araC/xylS-type" evidence="4">
    <location>
        <begin position="179"/>
        <end position="277"/>
    </location>
</feature>
<sequence>MSENMIQFVDTRTSSKHKNITDLILYNCGSEPCSPNQDFGPIARDFNLIHFVLKGRGKLVLDKETYNIEKGQAFLIPANKAAYYQADEYEPWEYSWVGFMGIKSEMYLQNISLVQDNPYVVSIGDITFFHSTILEMLRIGNNTLSSSLAIQGYLCHILAKLVHESGETMPVKQELPYSVQSINYMEKNYNGGIQINEVAEYLGLHPNYLTSVFKQEIGETPKQYLMNIRIKKACELLQDTSYSIQVISNSVGYSDQLTFSRAFKKMMGISPSAYRENIL</sequence>
<dbReference type="Pfam" id="PF02311">
    <property type="entry name" value="AraC_binding"/>
    <property type="match status" value="1"/>
</dbReference>
<dbReference type="Proteomes" id="UP000254400">
    <property type="component" value="Unassembled WGS sequence"/>
</dbReference>
<name>A0A378Y2E4_PAEPO</name>
<dbReference type="PROSITE" id="PS01124">
    <property type="entry name" value="HTH_ARAC_FAMILY_2"/>
    <property type="match status" value="1"/>
</dbReference>
<dbReference type="EMBL" id="UGSC01000001">
    <property type="protein sequence ID" value="SUA70690.1"/>
    <property type="molecule type" value="Genomic_DNA"/>
</dbReference>
<gene>
    <name evidence="5" type="primary">msmR7</name>
    <name evidence="5" type="ORF">NCTC10343_03567</name>
</gene>
<dbReference type="InterPro" id="IPR003313">
    <property type="entry name" value="AraC-bd"/>
</dbReference>
<evidence type="ECO:0000313" key="6">
    <source>
        <dbReference type="Proteomes" id="UP000254400"/>
    </source>
</evidence>
<dbReference type="PANTHER" id="PTHR43280:SF30">
    <property type="entry name" value="MMSAB OPERON REGULATORY PROTEIN"/>
    <property type="match status" value="1"/>
</dbReference>
<dbReference type="InterPro" id="IPR018060">
    <property type="entry name" value="HTH_AraC"/>
</dbReference>
<dbReference type="PANTHER" id="PTHR43280">
    <property type="entry name" value="ARAC-FAMILY TRANSCRIPTIONAL REGULATOR"/>
    <property type="match status" value="1"/>
</dbReference>
<keyword evidence="3" id="KW-0804">Transcription</keyword>